<dbReference type="Proteomes" id="UP000678499">
    <property type="component" value="Unassembled WGS sequence"/>
</dbReference>
<keyword evidence="2" id="KW-1185">Reference proteome</keyword>
<name>A0A7R9BV53_9CRUS</name>
<sequence length="95" mass="10510">MMFGQTKMQGSAKTNPCNALCGTKESATTQGASYGNNQCAKLTISKGGRGRQIAQLISCKIDRERGSGNQEMRKEGRNRIASRRMLLCRMNNDHR</sequence>
<reference evidence="1" key="1">
    <citation type="submission" date="2020-11" db="EMBL/GenBank/DDBJ databases">
        <authorList>
            <person name="Tran Van P."/>
        </authorList>
    </citation>
    <scope>NUCLEOTIDE SEQUENCE</scope>
</reference>
<organism evidence="1">
    <name type="scientific">Notodromas monacha</name>
    <dbReference type="NCBI Taxonomy" id="399045"/>
    <lineage>
        <taxon>Eukaryota</taxon>
        <taxon>Metazoa</taxon>
        <taxon>Ecdysozoa</taxon>
        <taxon>Arthropoda</taxon>
        <taxon>Crustacea</taxon>
        <taxon>Oligostraca</taxon>
        <taxon>Ostracoda</taxon>
        <taxon>Podocopa</taxon>
        <taxon>Podocopida</taxon>
        <taxon>Cypridocopina</taxon>
        <taxon>Cypridoidea</taxon>
        <taxon>Cyprididae</taxon>
        <taxon>Notodromas</taxon>
    </lineage>
</organism>
<proteinExistence type="predicted"/>
<dbReference type="EMBL" id="OA884623">
    <property type="protein sequence ID" value="CAD7281053.1"/>
    <property type="molecule type" value="Genomic_DNA"/>
</dbReference>
<dbReference type="AlphaFoldDB" id="A0A7R9BV53"/>
<accession>A0A7R9BV53</accession>
<evidence type="ECO:0000313" key="1">
    <source>
        <dbReference type="EMBL" id="CAD7281053.1"/>
    </source>
</evidence>
<gene>
    <name evidence="1" type="ORF">NMOB1V02_LOCUS8707</name>
</gene>
<evidence type="ECO:0000313" key="2">
    <source>
        <dbReference type="Proteomes" id="UP000678499"/>
    </source>
</evidence>
<protein>
    <submittedName>
        <fullName evidence="1">Uncharacterized protein</fullName>
    </submittedName>
</protein>
<dbReference type="EMBL" id="CAJPEX010002586">
    <property type="protein sequence ID" value="CAG0921205.1"/>
    <property type="molecule type" value="Genomic_DNA"/>
</dbReference>